<dbReference type="OrthoDB" id="3830579at2759"/>
<protein>
    <recommendedName>
        <fullName evidence="3">ABM domain-containing protein</fullName>
    </recommendedName>
</protein>
<dbReference type="EMBL" id="KQ085957">
    <property type="protein sequence ID" value="KLO13586.1"/>
    <property type="molecule type" value="Genomic_DNA"/>
</dbReference>
<dbReference type="InParanoid" id="A0A0H2S9P4"/>
<name>A0A0H2S9P4_9AGAM</name>
<dbReference type="InterPro" id="IPR011008">
    <property type="entry name" value="Dimeric_a/b-barrel"/>
</dbReference>
<dbReference type="Gene3D" id="3.30.70.100">
    <property type="match status" value="1"/>
</dbReference>
<dbReference type="AlphaFoldDB" id="A0A0H2S9P4"/>
<sequence length="199" mass="22168">MSPDHNVDDVTELVFFDGYDSNDAAAATLAKVKTLDGCLRVYSGSDLSNDGSAIWFQEWKSYEHHAAFQRSEIYPSFIAGVPAFAKSVAKMAHVCLRPYPADSILRSPITELIILLRNSDSSAQQLEDGFKDLEGALASWQDAVAHAKGVCLEDDREHVFICGWKSKEGQETFRAKYSKIFEALQKFGDVKTKLYSLEC</sequence>
<gene>
    <name evidence="1" type="ORF">SCHPADRAFT_940249</name>
</gene>
<evidence type="ECO:0008006" key="3">
    <source>
        <dbReference type="Google" id="ProtNLM"/>
    </source>
</evidence>
<dbReference type="STRING" id="27342.A0A0H2S9P4"/>
<organism evidence="1 2">
    <name type="scientific">Schizopora paradoxa</name>
    <dbReference type="NCBI Taxonomy" id="27342"/>
    <lineage>
        <taxon>Eukaryota</taxon>
        <taxon>Fungi</taxon>
        <taxon>Dikarya</taxon>
        <taxon>Basidiomycota</taxon>
        <taxon>Agaricomycotina</taxon>
        <taxon>Agaricomycetes</taxon>
        <taxon>Hymenochaetales</taxon>
        <taxon>Schizoporaceae</taxon>
        <taxon>Schizopora</taxon>
    </lineage>
</organism>
<evidence type="ECO:0000313" key="1">
    <source>
        <dbReference type="EMBL" id="KLO13586.1"/>
    </source>
</evidence>
<proteinExistence type="predicted"/>
<keyword evidence="2" id="KW-1185">Reference proteome</keyword>
<dbReference type="SUPFAM" id="SSF54909">
    <property type="entry name" value="Dimeric alpha+beta barrel"/>
    <property type="match status" value="1"/>
</dbReference>
<accession>A0A0H2S9P4</accession>
<dbReference type="Proteomes" id="UP000053477">
    <property type="component" value="Unassembled WGS sequence"/>
</dbReference>
<reference evidence="1 2" key="1">
    <citation type="submission" date="2015-04" db="EMBL/GenBank/DDBJ databases">
        <title>Complete genome sequence of Schizopora paradoxa KUC8140, a cosmopolitan wood degrader in East Asia.</title>
        <authorList>
            <consortium name="DOE Joint Genome Institute"/>
            <person name="Min B."/>
            <person name="Park H."/>
            <person name="Jang Y."/>
            <person name="Kim J.-J."/>
            <person name="Kim K.H."/>
            <person name="Pangilinan J."/>
            <person name="Lipzen A."/>
            <person name="Riley R."/>
            <person name="Grigoriev I.V."/>
            <person name="Spatafora J.W."/>
            <person name="Choi I.-G."/>
        </authorList>
    </citation>
    <scope>NUCLEOTIDE SEQUENCE [LARGE SCALE GENOMIC DNA]</scope>
    <source>
        <strain evidence="1 2">KUC8140</strain>
    </source>
</reference>
<evidence type="ECO:0000313" key="2">
    <source>
        <dbReference type="Proteomes" id="UP000053477"/>
    </source>
</evidence>